<evidence type="ECO:0000256" key="1">
    <source>
        <dbReference type="SAM" id="Phobius"/>
    </source>
</evidence>
<name>A0ABS1JU81_9BURK</name>
<organism evidence="2 3">
    <name type="scientific">Ramlibacter alkalitolerans</name>
    <dbReference type="NCBI Taxonomy" id="2039631"/>
    <lineage>
        <taxon>Bacteria</taxon>
        <taxon>Pseudomonadati</taxon>
        <taxon>Pseudomonadota</taxon>
        <taxon>Betaproteobacteria</taxon>
        <taxon>Burkholderiales</taxon>
        <taxon>Comamonadaceae</taxon>
        <taxon>Ramlibacter</taxon>
    </lineage>
</organism>
<keyword evidence="1" id="KW-0472">Membrane</keyword>
<accession>A0ABS1JU81</accession>
<keyword evidence="3" id="KW-1185">Reference proteome</keyword>
<protein>
    <submittedName>
        <fullName evidence="2">Uncharacterized protein</fullName>
    </submittedName>
</protein>
<sequence>MRVTPAEKSQFPDWSFLMLVIKFILFVIVAHIVIRGLAAVSARMDAAMGITGEELTLRTVLAVFAGGMLDAIRSPLRLTLSRKGMGEATRFYPRTEAERQRMAQTLRRYKKEAS</sequence>
<keyword evidence="1" id="KW-1133">Transmembrane helix</keyword>
<evidence type="ECO:0000313" key="2">
    <source>
        <dbReference type="EMBL" id="MBL0427850.1"/>
    </source>
</evidence>
<proteinExistence type="predicted"/>
<gene>
    <name evidence="2" type="ORF">JI746_22275</name>
</gene>
<dbReference type="RefSeq" id="WP_201692481.1">
    <property type="nucleotide sequence ID" value="NZ_JAEQND010000013.1"/>
</dbReference>
<dbReference type="EMBL" id="JAEQND010000013">
    <property type="protein sequence ID" value="MBL0427850.1"/>
    <property type="molecule type" value="Genomic_DNA"/>
</dbReference>
<dbReference type="Proteomes" id="UP000622707">
    <property type="component" value="Unassembled WGS sequence"/>
</dbReference>
<evidence type="ECO:0000313" key="3">
    <source>
        <dbReference type="Proteomes" id="UP000622707"/>
    </source>
</evidence>
<comment type="caution">
    <text evidence="2">The sequence shown here is derived from an EMBL/GenBank/DDBJ whole genome shotgun (WGS) entry which is preliminary data.</text>
</comment>
<feature type="transmembrane region" description="Helical" evidence="1">
    <location>
        <begin position="14"/>
        <end position="34"/>
    </location>
</feature>
<keyword evidence="1" id="KW-0812">Transmembrane</keyword>
<reference evidence="2 3" key="1">
    <citation type="journal article" date="2017" name="Int. J. Syst. Evol. Microbiol.">
        <title>Ramlibacter alkalitolerans sp. nov., alkali-tolerant bacterium isolated from soil of ginseng.</title>
        <authorList>
            <person name="Lee D.H."/>
            <person name="Cha C.J."/>
        </authorList>
    </citation>
    <scope>NUCLEOTIDE SEQUENCE [LARGE SCALE GENOMIC DNA]</scope>
    <source>
        <strain evidence="2 3">KACC 19305</strain>
    </source>
</reference>